<evidence type="ECO:0000313" key="3">
    <source>
        <dbReference type="Proteomes" id="UP000039324"/>
    </source>
</evidence>
<dbReference type="EMBL" id="OVEO01000015">
    <property type="protein sequence ID" value="SPR00645.1"/>
    <property type="molecule type" value="Genomic_DNA"/>
</dbReference>
<evidence type="ECO:0000313" key="1">
    <source>
        <dbReference type="EMBL" id="CEO96812.1"/>
    </source>
</evidence>
<dbReference type="EMBL" id="CDSF01000076">
    <property type="protein sequence ID" value="CEO96812.1"/>
    <property type="molecule type" value="Genomic_DNA"/>
</dbReference>
<geneLocation type="mitochondrion" evidence="2"/>
<reference evidence="2 4" key="2">
    <citation type="submission" date="2018-03" db="EMBL/GenBank/DDBJ databases">
        <authorList>
            <person name="Fogelqvist J."/>
        </authorList>
    </citation>
    <scope>NUCLEOTIDE SEQUENCE [LARGE SCALE GENOMIC DNA]</scope>
</reference>
<reference evidence="1 3" key="1">
    <citation type="submission" date="2015-02" db="EMBL/GenBank/DDBJ databases">
        <authorList>
            <person name="Chooi Y.-H."/>
        </authorList>
    </citation>
    <scope>NUCLEOTIDE SEQUENCE [LARGE SCALE GENOMIC DNA]</scope>
    <source>
        <strain evidence="1">E3</strain>
    </source>
</reference>
<dbReference type="Proteomes" id="UP000290189">
    <property type="component" value="Unassembled WGS sequence"/>
</dbReference>
<sequence>MTQRRRSNNLASAWTAYHDQALPRILVDLGDGLDGSKVTGAAVKQHDPQFDRLDSNLLNRKIREYRKRATSITLRRIGWWVLTTMKQKTTVVRIPHSSSASPVTQSRQWTTTTSFMTSLLRSERGRAWVASSPTCAFSRSYGWTSGTRASVLLSMVANHLVEYAVESSGRSLVVTYTQKNVDPEFYINQTMKSNVLKYEESKSILHYFEGKEQEIFTVRNPLPKKVEPDVVERYIFNESRPQYPAVLQLTMTAVKLAQYGVASQVQAL</sequence>
<keyword evidence="3" id="KW-1185">Reference proteome</keyword>
<organism evidence="1 3">
    <name type="scientific">Plasmodiophora brassicae</name>
    <name type="common">Clubroot disease agent</name>
    <dbReference type="NCBI Taxonomy" id="37360"/>
    <lineage>
        <taxon>Eukaryota</taxon>
        <taxon>Sar</taxon>
        <taxon>Rhizaria</taxon>
        <taxon>Endomyxa</taxon>
        <taxon>Phytomyxea</taxon>
        <taxon>Plasmodiophorida</taxon>
        <taxon>Plasmodiophoridae</taxon>
        <taxon>Plasmodiophora</taxon>
    </lineage>
</organism>
<dbReference type="AlphaFoldDB" id="A0A0G4INS7"/>
<protein>
    <submittedName>
        <fullName evidence="1">Uncharacterized protein</fullName>
    </submittedName>
</protein>
<evidence type="ECO:0000313" key="2">
    <source>
        <dbReference type="EMBL" id="SPR00645.1"/>
    </source>
</evidence>
<proteinExistence type="predicted"/>
<accession>A0A0G4INS7</accession>
<keyword evidence="2" id="KW-0496">Mitochondrion</keyword>
<evidence type="ECO:0000313" key="4">
    <source>
        <dbReference type="Proteomes" id="UP000290189"/>
    </source>
</evidence>
<gene>
    <name evidence="1" type="ORF">PBRA_005416</name>
    <name evidence="2" type="ORF">PLBR_LOCUS7860</name>
</gene>
<name>A0A0G4INS7_PLABS</name>
<dbReference type="Proteomes" id="UP000039324">
    <property type="component" value="Unassembled WGS sequence"/>
</dbReference>